<evidence type="ECO:0000313" key="3">
    <source>
        <dbReference type="Proteomes" id="UP000248961"/>
    </source>
</evidence>
<evidence type="ECO:0000313" key="2">
    <source>
        <dbReference type="EMBL" id="RAL12565.1"/>
    </source>
</evidence>
<feature type="region of interest" description="Disordered" evidence="1">
    <location>
        <begin position="24"/>
        <end position="65"/>
    </location>
</feature>
<dbReference type="VEuPathDB" id="FungiDB:BO97DRAFT_414333"/>
<feature type="compositionally biased region" description="Basic and acidic residues" evidence="1">
    <location>
        <begin position="45"/>
        <end position="65"/>
    </location>
</feature>
<accession>A0A395HYN1</accession>
<dbReference type="RefSeq" id="XP_025551719.1">
    <property type="nucleotide sequence ID" value="XM_025696344.1"/>
</dbReference>
<organism evidence="2 3">
    <name type="scientific">Aspergillus homomorphus (strain CBS 101889)</name>
    <dbReference type="NCBI Taxonomy" id="1450537"/>
    <lineage>
        <taxon>Eukaryota</taxon>
        <taxon>Fungi</taxon>
        <taxon>Dikarya</taxon>
        <taxon>Ascomycota</taxon>
        <taxon>Pezizomycotina</taxon>
        <taxon>Eurotiomycetes</taxon>
        <taxon>Eurotiomycetidae</taxon>
        <taxon>Eurotiales</taxon>
        <taxon>Aspergillaceae</taxon>
        <taxon>Aspergillus</taxon>
        <taxon>Aspergillus subgen. Circumdati</taxon>
    </lineage>
</organism>
<dbReference type="AlphaFoldDB" id="A0A395HYN1"/>
<name>A0A395HYN1_ASPHC</name>
<keyword evidence="3" id="KW-1185">Reference proteome</keyword>
<reference evidence="2 3" key="1">
    <citation type="submission" date="2018-02" db="EMBL/GenBank/DDBJ databases">
        <title>The genomes of Aspergillus section Nigri reveals drivers in fungal speciation.</title>
        <authorList>
            <consortium name="DOE Joint Genome Institute"/>
            <person name="Vesth T.C."/>
            <person name="Nybo J."/>
            <person name="Theobald S."/>
            <person name="Brandl J."/>
            <person name="Frisvad J.C."/>
            <person name="Nielsen K.F."/>
            <person name="Lyhne E.K."/>
            <person name="Kogle M.E."/>
            <person name="Kuo A."/>
            <person name="Riley R."/>
            <person name="Clum A."/>
            <person name="Nolan M."/>
            <person name="Lipzen A."/>
            <person name="Salamov A."/>
            <person name="Henrissat B."/>
            <person name="Wiebenga A."/>
            <person name="De vries R.P."/>
            <person name="Grigoriev I.V."/>
            <person name="Mortensen U.H."/>
            <person name="Andersen M.R."/>
            <person name="Baker S.E."/>
        </authorList>
    </citation>
    <scope>NUCLEOTIDE SEQUENCE [LARGE SCALE GENOMIC DNA]</scope>
    <source>
        <strain evidence="2 3">CBS 101889</strain>
    </source>
</reference>
<sequence>MRTLVSDRATVVPYASLFELAMEAQPTTSRSRKERLPMEEGGTGEQEKERTRQEGDTKLVKKEGKEERAYLVQDNTSFSNPELVHQCTEGTVTENIKHTRLERWPWSFFAVDTLMILKKYLDSGVLFTTKPRTLVRETKACICGSATTRKSGLGRDMGIEYYDTCESGWDYPGQPEDLQEVRIIFRAGSSCGG</sequence>
<dbReference type="GeneID" id="37200633"/>
<dbReference type="EMBL" id="KZ824283">
    <property type="protein sequence ID" value="RAL12565.1"/>
    <property type="molecule type" value="Genomic_DNA"/>
</dbReference>
<evidence type="ECO:0000256" key="1">
    <source>
        <dbReference type="SAM" id="MobiDB-lite"/>
    </source>
</evidence>
<protein>
    <submittedName>
        <fullName evidence="2">Uncharacterized protein</fullName>
    </submittedName>
</protein>
<proteinExistence type="predicted"/>
<gene>
    <name evidence="2" type="ORF">BO97DRAFT_414333</name>
</gene>
<dbReference type="Proteomes" id="UP000248961">
    <property type="component" value="Unassembled WGS sequence"/>
</dbReference>